<evidence type="ECO:0000313" key="2">
    <source>
        <dbReference type="Proteomes" id="UP000790709"/>
    </source>
</evidence>
<name>A0ACB8B5W1_9AGAM</name>
<evidence type="ECO:0000313" key="1">
    <source>
        <dbReference type="EMBL" id="KAH7920644.1"/>
    </source>
</evidence>
<keyword evidence="2" id="KW-1185">Reference proteome</keyword>
<sequence>MSPLFTFSTITAICARDADIEKVGSVRGVRSRRQGSEDLNTGTCFETIRPPVLTLYACHHYWLLIYCRSTNGSQGFFLELVSPQNQPTPHKFSQKSTSAPVIVSTYPQSLKRGDNQS</sequence>
<gene>
    <name evidence="1" type="ORF">BV22DRAFT_787940</name>
</gene>
<proteinExistence type="predicted"/>
<organism evidence="1 2">
    <name type="scientific">Leucogyrophana mollusca</name>
    <dbReference type="NCBI Taxonomy" id="85980"/>
    <lineage>
        <taxon>Eukaryota</taxon>
        <taxon>Fungi</taxon>
        <taxon>Dikarya</taxon>
        <taxon>Basidiomycota</taxon>
        <taxon>Agaricomycotina</taxon>
        <taxon>Agaricomycetes</taxon>
        <taxon>Agaricomycetidae</taxon>
        <taxon>Boletales</taxon>
        <taxon>Boletales incertae sedis</taxon>
        <taxon>Leucogyrophana</taxon>
    </lineage>
</organism>
<dbReference type="EMBL" id="MU266567">
    <property type="protein sequence ID" value="KAH7920644.1"/>
    <property type="molecule type" value="Genomic_DNA"/>
</dbReference>
<protein>
    <submittedName>
        <fullName evidence="1">Uncharacterized protein</fullName>
    </submittedName>
</protein>
<comment type="caution">
    <text evidence="1">The sequence shown here is derived from an EMBL/GenBank/DDBJ whole genome shotgun (WGS) entry which is preliminary data.</text>
</comment>
<accession>A0ACB8B5W1</accession>
<dbReference type="Proteomes" id="UP000790709">
    <property type="component" value="Unassembled WGS sequence"/>
</dbReference>
<reference evidence="1" key="1">
    <citation type="journal article" date="2021" name="New Phytol.">
        <title>Evolutionary innovations through gain and loss of genes in the ectomycorrhizal Boletales.</title>
        <authorList>
            <person name="Wu G."/>
            <person name="Miyauchi S."/>
            <person name="Morin E."/>
            <person name="Kuo A."/>
            <person name="Drula E."/>
            <person name="Varga T."/>
            <person name="Kohler A."/>
            <person name="Feng B."/>
            <person name="Cao Y."/>
            <person name="Lipzen A."/>
            <person name="Daum C."/>
            <person name="Hundley H."/>
            <person name="Pangilinan J."/>
            <person name="Johnson J."/>
            <person name="Barry K."/>
            <person name="LaButti K."/>
            <person name="Ng V."/>
            <person name="Ahrendt S."/>
            <person name="Min B."/>
            <person name="Choi I.G."/>
            <person name="Park H."/>
            <person name="Plett J.M."/>
            <person name="Magnuson J."/>
            <person name="Spatafora J.W."/>
            <person name="Nagy L.G."/>
            <person name="Henrissat B."/>
            <person name="Grigoriev I.V."/>
            <person name="Yang Z.L."/>
            <person name="Xu J."/>
            <person name="Martin F.M."/>
        </authorList>
    </citation>
    <scope>NUCLEOTIDE SEQUENCE</scope>
    <source>
        <strain evidence="1">KUC20120723A-06</strain>
    </source>
</reference>